<dbReference type="Pfam" id="PF03706">
    <property type="entry name" value="LPG_synthase_TM"/>
    <property type="match status" value="1"/>
</dbReference>
<comment type="caution">
    <text evidence="7">The sequence shown here is derived from an EMBL/GenBank/DDBJ whole genome shotgun (WGS) entry which is preliminary data.</text>
</comment>
<evidence type="ECO:0000256" key="5">
    <source>
        <dbReference type="ARBA" id="ARBA00023136"/>
    </source>
</evidence>
<name>A0A1C7P6Y3_9HYPH</name>
<evidence type="ECO:0000256" key="2">
    <source>
        <dbReference type="ARBA" id="ARBA00022475"/>
    </source>
</evidence>
<comment type="subcellular location">
    <subcellularLocation>
        <location evidence="1">Cell membrane</location>
        <topology evidence="1">Multi-pass membrane protein</topology>
    </subcellularLocation>
</comment>
<protein>
    <submittedName>
        <fullName evidence="7">Membrane protein</fullName>
    </submittedName>
</protein>
<proteinExistence type="predicted"/>
<evidence type="ECO:0000313" key="7">
    <source>
        <dbReference type="EMBL" id="OBZ97105.1"/>
    </source>
</evidence>
<feature type="transmembrane region" description="Helical" evidence="6">
    <location>
        <begin position="273"/>
        <end position="301"/>
    </location>
</feature>
<dbReference type="EMBL" id="LGLV01000004">
    <property type="protein sequence ID" value="OBZ97105.1"/>
    <property type="molecule type" value="Genomic_DNA"/>
</dbReference>
<gene>
    <name evidence="7" type="ORF">ADU59_05335</name>
</gene>
<dbReference type="InterPro" id="IPR022791">
    <property type="entry name" value="L-PG_synthase/AglD"/>
</dbReference>
<dbReference type="STRING" id="1612624.ADU59_05335"/>
<feature type="transmembrane region" description="Helical" evidence="6">
    <location>
        <begin position="77"/>
        <end position="101"/>
    </location>
</feature>
<feature type="transmembrane region" description="Helical" evidence="6">
    <location>
        <begin position="121"/>
        <end position="145"/>
    </location>
</feature>
<feature type="transmembrane region" description="Helical" evidence="6">
    <location>
        <begin position="203"/>
        <end position="225"/>
    </location>
</feature>
<feature type="transmembrane region" description="Helical" evidence="6">
    <location>
        <begin position="232"/>
        <end position="253"/>
    </location>
</feature>
<evidence type="ECO:0000313" key="8">
    <source>
        <dbReference type="Proteomes" id="UP000093111"/>
    </source>
</evidence>
<evidence type="ECO:0000256" key="1">
    <source>
        <dbReference type="ARBA" id="ARBA00004651"/>
    </source>
</evidence>
<dbReference type="PANTHER" id="PTHR39087">
    <property type="entry name" value="UPF0104 MEMBRANE PROTEIN MJ1595"/>
    <property type="match status" value="1"/>
</dbReference>
<feature type="transmembrane region" description="Helical" evidence="6">
    <location>
        <begin position="45"/>
        <end position="65"/>
    </location>
</feature>
<feature type="transmembrane region" description="Helical" evidence="6">
    <location>
        <begin position="157"/>
        <end position="183"/>
    </location>
</feature>
<accession>A0A1C7P6Y3</accession>
<keyword evidence="5 6" id="KW-0472">Membrane</keyword>
<dbReference type="RefSeq" id="WP_068952341.1">
    <property type="nucleotide sequence ID" value="NZ_LGLV01000004.1"/>
</dbReference>
<keyword evidence="4 6" id="KW-1133">Transmembrane helix</keyword>
<reference evidence="7 8" key="1">
    <citation type="journal article" date="2016" name="Syst. Appl. Microbiol.">
        <title>Pararhizobium polonicum sp. nov. isolated from tumors on stone fruit rootstocks.</title>
        <authorList>
            <person name="Pulawska J."/>
            <person name="Kuzmanovic N."/>
            <person name="Willems A."/>
            <person name="Pothier J.F."/>
        </authorList>
    </citation>
    <scope>NUCLEOTIDE SEQUENCE [LARGE SCALE GENOMIC DNA]</scope>
    <source>
        <strain evidence="7 8">F5.1</strain>
    </source>
</reference>
<evidence type="ECO:0000256" key="4">
    <source>
        <dbReference type="ARBA" id="ARBA00022989"/>
    </source>
</evidence>
<dbReference type="GO" id="GO:0005886">
    <property type="term" value="C:plasma membrane"/>
    <property type="evidence" value="ECO:0007669"/>
    <property type="project" value="UniProtKB-SubCell"/>
</dbReference>
<dbReference type="Proteomes" id="UP000093111">
    <property type="component" value="Unassembled WGS sequence"/>
</dbReference>
<keyword evidence="2" id="KW-1003">Cell membrane</keyword>
<dbReference type="PANTHER" id="PTHR39087:SF2">
    <property type="entry name" value="UPF0104 MEMBRANE PROTEIN MJ1595"/>
    <property type="match status" value="1"/>
</dbReference>
<evidence type="ECO:0000256" key="3">
    <source>
        <dbReference type="ARBA" id="ARBA00022692"/>
    </source>
</evidence>
<keyword evidence="3 6" id="KW-0812">Transmembrane</keyword>
<organism evidence="7 8">
    <name type="scientific">Pararhizobium polonicum</name>
    <dbReference type="NCBI Taxonomy" id="1612624"/>
    <lineage>
        <taxon>Bacteria</taxon>
        <taxon>Pseudomonadati</taxon>
        <taxon>Pseudomonadota</taxon>
        <taxon>Alphaproteobacteria</taxon>
        <taxon>Hyphomicrobiales</taxon>
        <taxon>Rhizobiaceae</taxon>
        <taxon>Rhizobium/Agrobacterium group</taxon>
        <taxon>Pararhizobium</taxon>
    </lineage>
</organism>
<dbReference type="AlphaFoldDB" id="A0A1C7P6Y3"/>
<feature type="transmembrane region" description="Helical" evidence="6">
    <location>
        <begin position="7"/>
        <end position="25"/>
    </location>
</feature>
<dbReference type="PATRIC" id="fig|1612624.7.peg.1115"/>
<dbReference type="OrthoDB" id="145485at2"/>
<sequence length="321" mass="34379">MRTVRKFAWPVIGLAAILFSLYGLYHELHGLSADDFLESLKAVPLKGWILAGCATLAAYAALAAYDHLALEHLGRRISLWFITVCSFTAYALSHTVGASVFSGAVVRYRAYGSKGLSAAETGILVAFCSFTFFLGTLTLSAIVLLVEPEITARFATFLPIGASISTGLIILALIALYVVGSLVGFRPLQTRWFRLEYPKPSLALRQLFIAPVELIAAAAIIYFALPEAGNPGYMVILGVFLASFSAALLSHAPGGLGVLELVFIAALPEMDPAAVLAALAIFRLFYLIVPFLIALAVVVIFERSQFLAGRKFEAGKRNGAG</sequence>
<keyword evidence="8" id="KW-1185">Reference proteome</keyword>
<evidence type="ECO:0000256" key="6">
    <source>
        <dbReference type="SAM" id="Phobius"/>
    </source>
</evidence>